<evidence type="ECO:0000256" key="1">
    <source>
        <dbReference type="SAM" id="Coils"/>
    </source>
</evidence>
<sequence>MRNPQRNDVYVNSEGFKVVVNNVLSPNPAGVQTLEYKFIGSPELYFVPVQEFVEQFEFVETFSSFDIYIEERNKLLQIKEEEEAKAALLRKQAKEEAATAIKR</sequence>
<feature type="coiled-coil region" evidence="1">
    <location>
        <begin position="72"/>
        <end position="99"/>
    </location>
</feature>
<evidence type="ECO:0000313" key="2">
    <source>
        <dbReference type="EMBL" id="XCC57346.1"/>
    </source>
</evidence>
<gene>
    <name evidence="2" type="ORF">NKE59_07560</name>
</gene>
<protein>
    <submittedName>
        <fullName evidence="2">Uncharacterized protein</fullName>
    </submittedName>
</protein>
<organism evidence="2">
    <name type="scientific">Polynucleobacter sp. UK-FUSCHL-C3</name>
    <dbReference type="NCBI Taxonomy" id="2955208"/>
    <lineage>
        <taxon>Bacteria</taxon>
        <taxon>Pseudomonadati</taxon>
        <taxon>Pseudomonadota</taxon>
        <taxon>Betaproteobacteria</taxon>
        <taxon>Burkholderiales</taxon>
        <taxon>Burkholderiaceae</taxon>
        <taxon>Polynucleobacter</taxon>
    </lineage>
</organism>
<dbReference type="AlphaFoldDB" id="A0AAU8A1Q5"/>
<reference evidence="2" key="1">
    <citation type="submission" date="2022-06" db="EMBL/GenBank/DDBJ databases">
        <title>New Polynucleobacter species.</title>
        <authorList>
            <person name="Hahn M.W."/>
        </authorList>
    </citation>
    <scope>NUCLEOTIDE SEQUENCE</scope>
    <source>
        <strain evidence="2">UK-FUSCHL-C3</strain>
    </source>
</reference>
<name>A0AAU8A1Q5_9BURK</name>
<keyword evidence="1" id="KW-0175">Coiled coil</keyword>
<dbReference type="RefSeq" id="WP_353438376.1">
    <property type="nucleotide sequence ID" value="NZ_CP099959.1"/>
</dbReference>
<accession>A0AAU8A1Q5</accession>
<proteinExistence type="predicted"/>
<dbReference type="EMBL" id="CP099959">
    <property type="protein sequence ID" value="XCC57346.1"/>
    <property type="molecule type" value="Genomic_DNA"/>
</dbReference>